<dbReference type="InterPro" id="IPR010905">
    <property type="entry name" value="Glyco_hydro_88"/>
</dbReference>
<dbReference type="Pfam" id="PF07470">
    <property type="entry name" value="Glyco_hydro_88"/>
    <property type="match status" value="1"/>
</dbReference>
<feature type="coiled-coil region" evidence="2">
    <location>
        <begin position="348"/>
        <end position="375"/>
    </location>
</feature>
<name>A0A9D9EKY4_9BACT</name>
<dbReference type="InterPro" id="IPR012341">
    <property type="entry name" value="6hp_glycosidase-like_sf"/>
</dbReference>
<organism evidence="4 5">
    <name type="scientific">Candidatus Cryptobacteroides merdigallinarum</name>
    <dbReference type="NCBI Taxonomy" id="2840770"/>
    <lineage>
        <taxon>Bacteria</taxon>
        <taxon>Pseudomonadati</taxon>
        <taxon>Bacteroidota</taxon>
        <taxon>Bacteroidia</taxon>
        <taxon>Bacteroidales</taxon>
        <taxon>Candidatus Cryptobacteroides</taxon>
    </lineage>
</organism>
<reference evidence="4" key="2">
    <citation type="journal article" date="2021" name="PeerJ">
        <title>Extensive microbial diversity within the chicken gut microbiome revealed by metagenomics and culture.</title>
        <authorList>
            <person name="Gilroy R."/>
            <person name="Ravi A."/>
            <person name="Getino M."/>
            <person name="Pursley I."/>
            <person name="Horton D.L."/>
            <person name="Alikhan N.F."/>
            <person name="Baker D."/>
            <person name="Gharbi K."/>
            <person name="Hall N."/>
            <person name="Watson M."/>
            <person name="Adriaenssens E.M."/>
            <person name="Foster-Nyarko E."/>
            <person name="Jarju S."/>
            <person name="Secka A."/>
            <person name="Antonio M."/>
            <person name="Oren A."/>
            <person name="Chaudhuri R.R."/>
            <person name="La Ragione R."/>
            <person name="Hildebrand F."/>
            <person name="Pallen M.J."/>
        </authorList>
    </citation>
    <scope>NUCLEOTIDE SEQUENCE</scope>
    <source>
        <strain evidence="4">20514</strain>
    </source>
</reference>
<comment type="caution">
    <text evidence="4">The sequence shown here is derived from an EMBL/GenBank/DDBJ whole genome shotgun (WGS) entry which is preliminary data.</text>
</comment>
<dbReference type="InterPro" id="IPR008928">
    <property type="entry name" value="6-hairpin_glycosidase_sf"/>
</dbReference>
<keyword evidence="2" id="KW-0175">Coiled coil</keyword>
<accession>A0A9D9EKY4</accession>
<evidence type="ECO:0000256" key="1">
    <source>
        <dbReference type="ARBA" id="ARBA00022801"/>
    </source>
</evidence>
<evidence type="ECO:0000256" key="3">
    <source>
        <dbReference type="SAM" id="SignalP"/>
    </source>
</evidence>
<keyword evidence="3" id="KW-0732">Signal</keyword>
<dbReference type="InterPro" id="IPR052043">
    <property type="entry name" value="PolySaccharide_Degr_Enz"/>
</dbReference>
<protein>
    <submittedName>
        <fullName evidence="4">Glycoside hydrolase family 88 protein</fullName>
    </submittedName>
</protein>
<dbReference type="Proteomes" id="UP000810252">
    <property type="component" value="Unassembled WGS sequence"/>
</dbReference>
<feature type="chain" id="PRO_5039083658" evidence="3">
    <location>
        <begin position="22"/>
        <end position="502"/>
    </location>
</feature>
<dbReference type="GO" id="GO:0016787">
    <property type="term" value="F:hydrolase activity"/>
    <property type="evidence" value="ECO:0007669"/>
    <property type="project" value="UniProtKB-KW"/>
</dbReference>
<evidence type="ECO:0000313" key="4">
    <source>
        <dbReference type="EMBL" id="MBO8449398.1"/>
    </source>
</evidence>
<dbReference type="SUPFAM" id="SSF48208">
    <property type="entry name" value="Six-hairpin glycosidases"/>
    <property type="match status" value="1"/>
</dbReference>
<dbReference type="EMBL" id="JADIMQ010000128">
    <property type="protein sequence ID" value="MBO8449398.1"/>
    <property type="molecule type" value="Genomic_DNA"/>
</dbReference>
<gene>
    <name evidence="4" type="ORF">IAC29_09025</name>
</gene>
<dbReference type="GO" id="GO:0005975">
    <property type="term" value="P:carbohydrate metabolic process"/>
    <property type="evidence" value="ECO:0007669"/>
    <property type="project" value="InterPro"/>
</dbReference>
<dbReference type="PROSITE" id="PS51257">
    <property type="entry name" value="PROKAR_LIPOPROTEIN"/>
    <property type="match status" value="1"/>
</dbReference>
<sequence>MMIRFTAILSLLLSCSLLLSACGEKENPGGNGNWTPKPGSSDLLNFTGKAEPLECGRNLVAHFIETPQSNWGRTDAGKKPSSLITYPDVCAYLGAFWFLEAAIDNAILTGDDEAKQEAITLMQEMVDKYDDVITGKTTYTTDAGEVRPVFTDLLWRHESNRVDYYLFGAISLHIASIMDDPKYSGVAWKQTREEYLEFGLEYAENQFYPYTRSEFDARFNSPDYNITGNLFTMSTSDYNSWKNYMDQGYSWQTRLWIDDMFMITALQMQAYQATKNDASYIGDDFPYGGSSASNIDQSQNCFLDRAVREMKLYIEELPGGDGLYYHAPSAPFYWARGNGWMAVGMPLVLELIKDIPAYKEEADLLREEYETMMEALLRYQLPTGGWAQLVDKSNYWEESSGSAMFAFAFITGVKNGWLDQEKYGAAARKAWEQLTDFYLLANYDVNEVCEGTGAGKTAEHYYNAKRYPGDTHGQAAMMWCCYALTQLENDAVSANDGAAGIK</sequence>
<evidence type="ECO:0000313" key="5">
    <source>
        <dbReference type="Proteomes" id="UP000810252"/>
    </source>
</evidence>
<dbReference type="AlphaFoldDB" id="A0A9D9EKY4"/>
<keyword evidence="1 4" id="KW-0378">Hydrolase</keyword>
<feature type="signal peptide" evidence="3">
    <location>
        <begin position="1"/>
        <end position="21"/>
    </location>
</feature>
<dbReference type="PANTHER" id="PTHR33886">
    <property type="entry name" value="UNSATURATED RHAMNOGALACTURONAN HYDROLASE (EUROFUNG)"/>
    <property type="match status" value="1"/>
</dbReference>
<proteinExistence type="predicted"/>
<reference evidence="4" key="1">
    <citation type="submission" date="2020-10" db="EMBL/GenBank/DDBJ databases">
        <authorList>
            <person name="Gilroy R."/>
        </authorList>
    </citation>
    <scope>NUCLEOTIDE SEQUENCE</scope>
    <source>
        <strain evidence="4">20514</strain>
    </source>
</reference>
<dbReference type="Gene3D" id="1.50.10.10">
    <property type="match status" value="1"/>
</dbReference>
<dbReference type="PANTHER" id="PTHR33886:SF8">
    <property type="entry name" value="UNSATURATED RHAMNOGALACTURONAN HYDROLASE (EUROFUNG)"/>
    <property type="match status" value="1"/>
</dbReference>
<evidence type="ECO:0000256" key="2">
    <source>
        <dbReference type="SAM" id="Coils"/>
    </source>
</evidence>